<dbReference type="EMBL" id="CAJNOI010004817">
    <property type="protein sequence ID" value="CAF1553731.1"/>
    <property type="molecule type" value="Genomic_DNA"/>
</dbReference>
<organism evidence="3 4">
    <name type="scientific">Adineta steineri</name>
    <dbReference type="NCBI Taxonomy" id="433720"/>
    <lineage>
        <taxon>Eukaryota</taxon>
        <taxon>Metazoa</taxon>
        <taxon>Spiralia</taxon>
        <taxon>Gnathifera</taxon>
        <taxon>Rotifera</taxon>
        <taxon>Eurotatoria</taxon>
        <taxon>Bdelloidea</taxon>
        <taxon>Adinetida</taxon>
        <taxon>Adinetidae</taxon>
        <taxon>Adineta</taxon>
    </lineage>
</organism>
<protein>
    <submittedName>
        <fullName evidence="3">Uncharacterized protein</fullName>
    </submittedName>
</protein>
<feature type="compositionally biased region" description="Basic and acidic residues" evidence="1">
    <location>
        <begin position="39"/>
        <end position="49"/>
    </location>
</feature>
<name>A0A816FIR6_9BILA</name>
<comment type="caution">
    <text evidence="3">The sequence shown here is derived from an EMBL/GenBank/DDBJ whole genome shotgun (WGS) entry which is preliminary data.</text>
</comment>
<evidence type="ECO:0000256" key="1">
    <source>
        <dbReference type="SAM" id="MobiDB-lite"/>
    </source>
</evidence>
<gene>
    <name evidence="2" type="ORF">BJG266_LOCUS46434</name>
    <name evidence="3" type="ORF">QVE165_LOCUS63467</name>
</gene>
<dbReference type="Proteomes" id="UP000663877">
    <property type="component" value="Unassembled WGS sequence"/>
</dbReference>
<evidence type="ECO:0000313" key="4">
    <source>
        <dbReference type="Proteomes" id="UP000663832"/>
    </source>
</evidence>
<dbReference type="EMBL" id="CAJNOM010005217">
    <property type="protein sequence ID" value="CAF1662159.1"/>
    <property type="molecule type" value="Genomic_DNA"/>
</dbReference>
<evidence type="ECO:0000313" key="2">
    <source>
        <dbReference type="EMBL" id="CAF1553731.1"/>
    </source>
</evidence>
<sequence length="88" mass="9903">RLAKEDELEGLDLTAHGEGWEVVASRAVSDLVKKILDNQHNPNEMRESGTFELHYTPSDAKRKPFKVNLSKPQKTSDEQMNSPTISNP</sequence>
<accession>A0A816FIR6</accession>
<keyword evidence="4" id="KW-1185">Reference proteome</keyword>
<reference evidence="3" key="1">
    <citation type="submission" date="2021-02" db="EMBL/GenBank/DDBJ databases">
        <authorList>
            <person name="Nowell W R."/>
        </authorList>
    </citation>
    <scope>NUCLEOTIDE SEQUENCE</scope>
</reference>
<proteinExistence type="predicted"/>
<feature type="region of interest" description="Disordered" evidence="1">
    <location>
        <begin position="39"/>
        <end position="88"/>
    </location>
</feature>
<dbReference type="Proteomes" id="UP000663832">
    <property type="component" value="Unassembled WGS sequence"/>
</dbReference>
<evidence type="ECO:0000313" key="3">
    <source>
        <dbReference type="EMBL" id="CAF1662159.1"/>
    </source>
</evidence>
<dbReference type="OrthoDB" id="534912at2759"/>
<dbReference type="AlphaFoldDB" id="A0A816FIR6"/>
<feature type="compositionally biased region" description="Polar residues" evidence="1">
    <location>
        <begin position="70"/>
        <end position="88"/>
    </location>
</feature>
<feature type="non-terminal residue" evidence="3">
    <location>
        <position position="1"/>
    </location>
</feature>